<proteinExistence type="predicted"/>
<feature type="region of interest" description="Disordered" evidence="6">
    <location>
        <begin position="237"/>
        <end position="273"/>
    </location>
</feature>
<comment type="subcellular location">
    <subcellularLocation>
        <location evidence="1">Cell membrane</location>
    </subcellularLocation>
</comment>
<evidence type="ECO:0000256" key="1">
    <source>
        <dbReference type="ARBA" id="ARBA00004236"/>
    </source>
</evidence>
<feature type="chain" id="PRO_5022040948" description="Flagellar biosynthesis protein, FliO" evidence="8">
    <location>
        <begin position="25"/>
        <end position="299"/>
    </location>
</feature>
<reference evidence="9 10" key="1">
    <citation type="submission" date="2019-03" db="EMBL/GenBank/DDBJ databases">
        <title>Deep-cultivation of Planctomycetes and their phenomic and genomic characterization uncovers novel biology.</title>
        <authorList>
            <person name="Wiegand S."/>
            <person name="Jogler M."/>
            <person name="Boedeker C."/>
            <person name="Pinto D."/>
            <person name="Vollmers J."/>
            <person name="Rivas-Marin E."/>
            <person name="Kohn T."/>
            <person name="Peeters S.H."/>
            <person name="Heuer A."/>
            <person name="Rast P."/>
            <person name="Oberbeckmann S."/>
            <person name="Bunk B."/>
            <person name="Jeske O."/>
            <person name="Meyerdierks A."/>
            <person name="Storesund J.E."/>
            <person name="Kallscheuer N."/>
            <person name="Luecker S."/>
            <person name="Lage O.M."/>
            <person name="Pohl T."/>
            <person name="Merkel B.J."/>
            <person name="Hornburger P."/>
            <person name="Mueller R.-W."/>
            <person name="Bruemmer F."/>
            <person name="Labrenz M."/>
            <person name="Spormann A.M."/>
            <person name="Op den Camp H."/>
            <person name="Overmann J."/>
            <person name="Amann R."/>
            <person name="Jetten M.S.M."/>
            <person name="Mascher T."/>
            <person name="Medema M.H."/>
            <person name="Devos D.P."/>
            <person name="Kaster A.-K."/>
            <person name="Ovreas L."/>
            <person name="Rohde M."/>
            <person name="Galperin M.Y."/>
            <person name="Jogler C."/>
        </authorList>
    </citation>
    <scope>NUCLEOTIDE SEQUENCE [LARGE SCALE GENOMIC DNA]</scope>
    <source>
        <strain evidence="9 10">Enr10</strain>
    </source>
</reference>
<evidence type="ECO:0000256" key="3">
    <source>
        <dbReference type="ARBA" id="ARBA00022692"/>
    </source>
</evidence>
<accession>A0A517Q751</accession>
<keyword evidence="5 7" id="KW-0472">Membrane</keyword>
<evidence type="ECO:0000256" key="2">
    <source>
        <dbReference type="ARBA" id="ARBA00022475"/>
    </source>
</evidence>
<dbReference type="Proteomes" id="UP000315647">
    <property type="component" value="Chromosome"/>
</dbReference>
<name>A0A517Q751_9PLAN</name>
<dbReference type="GO" id="GO:0044781">
    <property type="term" value="P:bacterial-type flagellum organization"/>
    <property type="evidence" value="ECO:0007669"/>
    <property type="project" value="InterPro"/>
</dbReference>
<gene>
    <name evidence="9" type="ORF">Enr10x_27500</name>
</gene>
<feature type="compositionally biased region" description="Polar residues" evidence="6">
    <location>
        <begin position="64"/>
        <end position="87"/>
    </location>
</feature>
<feature type="transmembrane region" description="Helical" evidence="7">
    <location>
        <begin position="126"/>
        <end position="147"/>
    </location>
</feature>
<keyword evidence="3 7" id="KW-0812">Transmembrane</keyword>
<dbReference type="InterPro" id="IPR022781">
    <property type="entry name" value="Flagellar_biosynth_FliO"/>
</dbReference>
<feature type="signal peptide" evidence="8">
    <location>
        <begin position="1"/>
        <end position="24"/>
    </location>
</feature>
<evidence type="ECO:0000256" key="4">
    <source>
        <dbReference type="ARBA" id="ARBA00022989"/>
    </source>
</evidence>
<evidence type="ECO:0000256" key="5">
    <source>
        <dbReference type="ARBA" id="ARBA00023136"/>
    </source>
</evidence>
<dbReference type="AlphaFoldDB" id="A0A517Q751"/>
<evidence type="ECO:0000313" key="10">
    <source>
        <dbReference type="Proteomes" id="UP000315647"/>
    </source>
</evidence>
<evidence type="ECO:0008006" key="11">
    <source>
        <dbReference type="Google" id="ProtNLM"/>
    </source>
</evidence>
<evidence type="ECO:0000256" key="6">
    <source>
        <dbReference type="SAM" id="MobiDB-lite"/>
    </source>
</evidence>
<organism evidence="9 10">
    <name type="scientific">Gimesia panareensis</name>
    <dbReference type="NCBI Taxonomy" id="2527978"/>
    <lineage>
        <taxon>Bacteria</taxon>
        <taxon>Pseudomonadati</taxon>
        <taxon>Planctomycetota</taxon>
        <taxon>Planctomycetia</taxon>
        <taxon>Planctomycetales</taxon>
        <taxon>Planctomycetaceae</taxon>
        <taxon>Gimesia</taxon>
    </lineage>
</organism>
<dbReference type="Pfam" id="PF04347">
    <property type="entry name" value="FliO"/>
    <property type="match status" value="1"/>
</dbReference>
<protein>
    <recommendedName>
        <fullName evidence="11">Flagellar biosynthesis protein, FliO</fullName>
    </recommendedName>
</protein>
<sequence length="299" mass="33039" precursor="true">MIRLCILVVLILICTLLSAARSWAADPAFPTRTTEFRPPRTMAGSPNSYSRSSQQGQVPAASERQLNNRPVSGHTGITQSQTRSIPQRTAPVEAKPVANPITPLARQKQGDQSRTDQTAPRRVPSIWGTFGALALVIGIILIAAKLMKKHNPLAAKNLPREVIEILGRRPLDARQTIHFVRCGSRVLILGSSPAGLETLSEVLDPVEVDLITGMCREQAEAARSNQTFLNLFQSAQQKTETNRFEQNENRVSPSRRSEPESHPEQADFSDYDSAVNRLQQKLLQPSRQSLSDSAERDHV</sequence>
<evidence type="ECO:0000256" key="8">
    <source>
        <dbReference type="SAM" id="SignalP"/>
    </source>
</evidence>
<feature type="compositionally biased region" description="Basic and acidic residues" evidence="6">
    <location>
        <begin position="255"/>
        <end position="265"/>
    </location>
</feature>
<dbReference type="EMBL" id="CP037421">
    <property type="protein sequence ID" value="QDT27433.1"/>
    <property type="molecule type" value="Genomic_DNA"/>
</dbReference>
<dbReference type="GO" id="GO:0016020">
    <property type="term" value="C:membrane"/>
    <property type="evidence" value="ECO:0007669"/>
    <property type="project" value="InterPro"/>
</dbReference>
<evidence type="ECO:0000313" key="9">
    <source>
        <dbReference type="EMBL" id="QDT27433.1"/>
    </source>
</evidence>
<feature type="region of interest" description="Disordered" evidence="6">
    <location>
        <begin position="30"/>
        <end position="120"/>
    </location>
</feature>
<keyword evidence="8" id="KW-0732">Signal</keyword>
<feature type="compositionally biased region" description="Polar residues" evidence="6">
    <location>
        <begin position="44"/>
        <end position="57"/>
    </location>
</feature>
<evidence type="ECO:0000256" key="7">
    <source>
        <dbReference type="SAM" id="Phobius"/>
    </source>
</evidence>
<keyword evidence="10" id="KW-1185">Reference proteome</keyword>
<dbReference type="RefSeq" id="WP_145449797.1">
    <property type="nucleotide sequence ID" value="NZ_CP037421.1"/>
</dbReference>
<keyword evidence="4 7" id="KW-1133">Transmembrane helix</keyword>
<keyword evidence="2" id="KW-1003">Cell membrane</keyword>